<evidence type="ECO:0000313" key="8">
    <source>
        <dbReference type="Proteomes" id="UP000285120"/>
    </source>
</evidence>
<evidence type="ECO:0000256" key="5">
    <source>
        <dbReference type="PROSITE-ProRule" id="PRU10055"/>
    </source>
</evidence>
<dbReference type="Gene3D" id="3.20.20.80">
    <property type="entry name" value="Glycosidases"/>
    <property type="match status" value="1"/>
</dbReference>
<gene>
    <name evidence="7" type="ORF">ATL39_2737</name>
</gene>
<dbReference type="GO" id="GO:0016052">
    <property type="term" value="P:carbohydrate catabolic process"/>
    <property type="evidence" value="ECO:0007669"/>
    <property type="project" value="TreeGrafter"/>
</dbReference>
<feature type="active site" description="Nucleophile" evidence="5">
    <location>
        <position position="348"/>
    </location>
</feature>
<dbReference type="InterPro" id="IPR001360">
    <property type="entry name" value="Glyco_hydro_1"/>
</dbReference>
<dbReference type="EMBL" id="RAPK01000010">
    <property type="protein sequence ID" value="RKD71341.1"/>
    <property type="molecule type" value="Genomic_DNA"/>
</dbReference>
<dbReference type="EC" id="3.2.1.21" evidence="2"/>
<protein>
    <recommendedName>
        <fullName evidence="2">beta-glucosidase</fullName>
        <ecNumber evidence="2">3.2.1.21</ecNumber>
    </recommendedName>
</protein>
<dbReference type="PRINTS" id="PR00131">
    <property type="entry name" value="GLHYDRLASE1"/>
</dbReference>
<dbReference type="InterPro" id="IPR017853">
    <property type="entry name" value="GH"/>
</dbReference>
<evidence type="ECO:0000256" key="1">
    <source>
        <dbReference type="ARBA" id="ARBA00010838"/>
    </source>
</evidence>
<keyword evidence="3" id="KW-0378">Hydrolase</keyword>
<dbReference type="Proteomes" id="UP000285120">
    <property type="component" value="Unassembled WGS sequence"/>
</dbReference>
<accession>A0A419V095</accession>
<reference evidence="7 8" key="1">
    <citation type="submission" date="2018-09" db="EMBL/GenBank/DDBJ databases">
        <title>Genomic Encyclopedia of Archaeal and Bacterial Type Strains, Phase II (KMG-II): from individual species to whole genera.</title>
        <authorList>
            <person name="Goeker M."/>
        </authorList>
    </citation>
    <scope>NUCLEOTIDE SEQUENCE [LARGE SCALE GENOMIC DNA]</scope>
    <source>
        <strain evidence="7 8">DSM 17008</strain>
    </source>
</reference>
<dbReference type="GO" id="GO:0008422">
    <property type="term" value="F:beta-glucosidase activity"/>
    <property type="evidence" value="ECO:0007669"/>
    <property type="project" value="UniProtKB-EC"/>
</dbReference>
<evidence type="ECO:0000256" key="4">
    <source>
        <dbReference type="ARBA" id="ARBA00023295"/>
    </source>
</evidence>
<keyword evidence="4" id="KW-0326">Glycosidase</keyword>
<dbReference type="SUPFAM" id="SSF51445">
    <property type="entry name" value="(Trans)glycosidases"/>
    <property type="match status" value="1"/>
</dbReference>
<dbReference type="RefSeq" id="WP_120193877.1">
    <property type="nucleotide sequence ID" value="NZ_RAPK01000010.1"/>
</dbReference>
<keyword evidence="8" id="KW-1185">Reference proteome</keyword>
<evidence type="ECO:0000256" key="6">
    <source>
        <dbReference type="RuleBase" id="RU003690"/>
    </source>
</evidence>
<evidence type="ECO:0000256" key="3">
    <source>
        <dbReference type="ARBA" id="ARBA00022801"/>
    </source>
</evidence>
<sequence length="444" mass="50490">MMRFPNEFLIGAATAAHQVEGNNVNSDFWAMENVPGTMYKEPSLDAVDHYNRYKEDIQLLIEAGCSTYRFSIEWARVEPEKGHFDKKETAHYKEVLEYCHENNVKPIVTLHHFSSPKWLISEGGWESVHTVDHFEAYAKHVVTELGDLLPFICTINEANMGKQIAKIIKEMTGSLKQESSNTESDTGVQVGLNMDTNAEMMNYYSALSEVFGIDSEKVQTFLSPRTEVGELIIMQCHERARDAIKKVNPDIQVGITLSLYDHQALPGGEESVKQEQADDFTDYLPYLEKDDFLGVQNYSRKIHGPNGVVKPDEKTRVTKMGYEYYPEALGNVIRFVSKHWSKPILITENGISTDHDEERVEFIERALQGVHECVEDGINVIGYTYWSLLDNFEWQLGYEQHFGLIAVDRSTQKRYPKKSLAYLGKINTTGLPSLSANVQNKPGL</sequence>
<dbReference type="GO" id="GO:0005829">
    <property type="term" value="C:cytosol"/>
    <property type="evidence" value="ECO:0007669"/>
    <property type="project" value="TreeGrafter"/>
</dbReference>
<dbReference type="InterPro" id="IPR018120">
    <property type="entry name" value="Glyco_hydro_1_AS"/>
</dbReference>
<dbReference type="PANTHER" id="PTHR10353">
    <property type="entry name" value="GLYCOSYL HYDROLASE"/>
    <property type="match status" value="1"/>
</dbReference>
<organism evidence="7 8">
    <name type="scientific">Sinobaca qinghaiensis</name>
    <dbReference type="NCBI Taxonomy" id="342944"/>
    <lineage>
        <taxon>Bacteria</taxon>
        <taxon>Bacillati</taxon>
        <taxon>Bacillota</taxon>
        <taxon>Bacilli</taxon>
        <taxon>Bacillales</taxon>
        <taxon>Sporolactobacillaceae</taxon>
        <taxon>Sinobaca</taxon>
    </lineage>
</organism>
<name>A0A419V095_9BACL</name>
<dbReference type="Pfam" id="PF00232">
    <property type="entry name" value="Glyco_hydro_1"/>
    <property type="match status" value="2"/>
</dbReference>
<proteinExistence type="inferred from homology"/>
<dbReference type="PANTHER" id="PTHR10353:SF36">
    <property type="entry name" value="LP05116P"/>
    <property type="match status" value="1"/>
</dbReference>
<evidence type="ECO:0000256" key="2">
    <source>
        <dbReference type="ARBA" id="ARBA00012744"/>
    </source>
</evidence>
<dbReference type="OrthoDB" id="9765195at2"/>
<comment type="similarity">
    <text evidence="1 6">Belongs to the glycosyl hydrolase 1 family.</text>
</comment>
<dbReference type="PROSITE" id="PS00572">
    <property type="entry name" value="GLYCOSYL_HYDROL_F1_1"/>
    <property type="match status" value="1"/>
</dbReference>
<evidence type="ECO:0000313" key="7">
    <source>
        <dbReference type="EMBL" id="RKD71341.1"/>
    </source>
</evidence>
<comment type="caution">
    <text evidence="7">The sequence shown here is derived from an EMBL/GenBank/DDBJ whole genome shotgun (WGS) entry which is preliminary data.</text>
</comment>
<dbReference type="AlphaFoldDB" id="A0A419V095"/>